<dbReference type="InterPro" id="IPR006073">
    <property type="entry name" value="GTP-bd"/>
</dbReference>
<keyword evidence="1" id="KW-1133">Transmembrane helix</keyword>
<accession>A0ABZ0S5J7</accession>
<keyword evidence="1" id="KW-0812">Transmembrane</keyword>
<dbReference type="Pfam" id="PF01926">
    <property type="entry name" value="MMR_HSR1"/>
    <property type="match status" value="1"/>
</dbReference>
<keyword evidence="1" id="KW-0472">Membrane</keyword>
<name>A0ABZ0S5J7_9GAMM</name>
<protein>
    <submittedName>
        <fullName evidence="3">GTPase Era</fullName>
    </submittedName>
</protein>
<gene>
    <name evidence="3" type="ORF">Thiowin_00706</name>
</gene>
<dbReference type="CDD" id="cd00882">
    <property type="entry name" value="Ras_like_GTPase"/>
    <property type="match status" value="1"/>
</dbReference>
<sequence length="523" mass="57049">MSDPNTTSPLHWRLLLRRLWPELLTLTLVSAAFTLLPALGLLWLAQQGWLAWWLGLCAALMGLLALLRLLRRDPTAGVPMDAPRPGAAAAECQARAALAALVADTSADDLANREVVDRLLRRTVTAVATAYAPDDEAAVLNFTLPEVLLMLEEVARRLRHILSTELPVLRHLRLSWAARGSDLIGRGLKPARGLANAWRVMRLADPLGAVIAEVRSLVIEQGVTLLGREARAVMATVLVREVGEVAIELYSGAYRQRTEPPPRSATRRMDEAATGSARVLITGQRNSGKSSLVNALLGRELAPVGLTQSTSDWTVYEAPPLLAEQDGLAESANHAAASAKVPSWELIDSPPLAACGDAAWLVQVREADLVIWVAAAHRADRGPDQRALKIMREQVAADVRLRPVPLVLVLTHADRLEPVLDWQPPYDPIRGQGVKERNMARALHAASSALGIAPESALLVALCENRPAWNLPALRQHLRARWPEAEQKRLERLGRAEGVVKAGVDLLRSVPGAIERARHFLRR</sequence>
<proteinExistence type="predicted"/>
<dbReference type="Gene3D" id="3.40.50.300">
    <property type="entry name" value="P-loop containing nucleotide triphosphate hydrolases"/>
    <property type="match status" value="1"/>
</dbReference>
<dbReference type="SUPFAM" id="SSF52540">
    <property type="entry name" value="P-loop containing nucleoside triphosphate hydrolases"/>
    <property type="match status" value="1"/>
</dbReference>
<evidence type="ECO:0000256" key="1">
    <source>
        <dbReference type="SAM" id="Phobius"/>
    </source>
</evidence>
<dbReference type="Proteomes" id="UP001432180">
    <property type="component" value="Chromosome"/>
</dbReference>
<reference evidence="3 4" key="1">
    <citation type="journal article" date="2023" name="Microorganisms">
        <title>Thiorhodovibrio frisius and Trv. litoralis spp. nov., Two Novel Members from a Clade of Fastidious Purple Sulfur Bacteria That Exhibit Unique Red-Shifted Light-Harvesting Capabilities.</title>
        <authorList>
            <person name="Methner A."/>
            <person name="Kuzyk S.B."/>
            <person name="Petersen J."/>
            <person name="Bauer S."/>
            <person name="Brinkmann H."/>
            <person name="Sichau K."/>
            <person name="Wanner G."/>
            <person name="Wolf J."/>
            <person name="Neumann-Schaal M."/>
            <person name="Henke P."/>
            <person name="Tank M."/>
            <person name="Sproer C."/>
            <person name="Bunk B."/>
            <person name="Overmann J."/>
        </authorList>
    </citation>
    <scope>NUCLEOTIDE SEQUENCE [LARGE SCALE GENOMIC DNA]</scope>
    <source>
        <strain evidence="3 4">DSM 6702</strain>
    </source>
</reference>
<feature type="transmembrane region" description="Helical" evidence="1">
    <location>
        <begin position="23"/>
        <end position="44"/>
    </location>
</feature>
<evidence type="ECO:0000259" key="2">
    <source>
        <dbReference type="Pfam" id="PF01926"/>
    </source>
</evidence>
<feature type="domain" description="G" evidence="2">
    <location>
        <begin position="278"/>
        <end position="389"/>
    </location>
</feature>
<dbReference type="EMBL" id="CP121472">
    <property type="protein sequence ID" value="WPL15789.1"/>
    <property type="molecule type" value="Genomic_DNA"/>
</dbReference>
<dbReference type="InterPro" id="IPR027417">
    <property type="entry name" value="P-loop_NTPase"/>
</dbReference>
<organism evidence="3 4">
    <name type="scientific">Thiorhodovibrio winogradskyi</name>
    <dbReference type="NCBI Taxonomy" id="77007"/>
    <lineage>
        <taxon>Bacteria</taxon>
        <taxon>Pseudomonadati</taxon>
        <taxon>Pseudomonadota</taxon>
        <taxon>Gammaproteobacteria</taxon>
        <taxon>Chromatiales</taxon>
        <taxon>Chromatiaceae</taxon>
        <taxon>Thiorhodovibrio</taxon>
    </lineage>
</organism>
<dbReference type="RefSeq" id="WP_328986339.1">
    <property type="nucleotide sequence ID" value="NZ_CP121472.1"/>
</dbReference>
<feature type="transmembrane region" description="Helical" evidence="1">
    <location>
        <begin position="50"/>
        <end position="70"/>
    </location>
</feature>
<keyword evidence="4" id="KW-1185">Reference proteome</keyword>
<evidence type="ECO:0000313" key="3">
    <source>
        <dbReference type="EMBL" id="WPL15789.1"/>
    </source>
</evidence>
<evidence type="ECO:0000313" key="4">
    <source>
        <dbReference type="Proteomes" id="UP001432180"/>
    </source>
</evidence>